<dbReference type="EMBL" id="LK056654">
    <property type="protein sequence ID" value="CDU21998.1"/>
    <property type="molecule type" value="Genomic_DNA"/>
</dbReference>
<dbReference type="PANTHER" id="PTHR32027">
    <property type="entry name" value="CYTOSINE DEAMINASE"/>
    <property type="match status" value="1"/>
</dbReference>
<evidence type="ECO:0008006" key="2">
    <source>
        <dbReference type="Google" id="ProtNLM"/>
    </source>
</evidence>
<sequence length="319" mass="35386">MARMRRLISSSVSHGVTSMCAFVEVDPTVGLMGLDAAKKLKRAYEASCDVQIVAFAQDAVFYPDDEGKEDEMQRLLREATSREEVDVVGSAPYVEALSVYDRQNLSEGERRRKQKQQQQRNIRFVFDLARQHGKHEDLDQLSTTFSTAGDTVPPVSFVSLPPSDLYMQGRTQPYASRSRATLPLLTLQSHPNLRQHTNWAMGVNNVANLFTPQGDADPLAMLPMMVGVWQSARPRDCEVLLGAVSRGARVAAGLESGYEQSGEGEGRNVWADLTVVDGSTWVQQVVCTPSYSRITLKDGRLVSRRKVDSVVYPLLAHAR</sequence>
<dbReference type="InterPro" id="IPR052349">
    <property type="entry name" value="Metallo-hydrolase_Enzymes"/>
</dbReference>
<dbReference type="SUPFAM" id="SSF51556">
    <property type="entry name" value="Metallo-dependent hydrolases"/>
    <property type="match status" value="1"/>
</dbReference>
<reference evidence="1" key="1">
    <citation type="submission" date="2014-06" db="EMBL/GenBank/DDBJ databases">
        <authorList>
            <person name="Ju J."/>
            <person name="Zhang J."/>
        </authorList>
    </citation>
    <scope>NUCLEOTIDE SEQUENCE</scope>
    <source>
        <strain evidence="1">SscI8</strain>
    </source>
</reference>
<proteinExistence type="predicted"/>
<dbReference type="PANTHER" id="PTHR32027:SF0">
    <property type="entry name" value="CYTOSINE DEAMINASE"/>
    <property type="match status" value="1"/>
</dbReference>
<dbReference type="GO" id="GO:0016814">
    <property type="term" value="F:hydrolase activity, acting on carbon-nitrogen (but not peptide) bonds, in cyclic amidines"/>
    <property type="evidence" value="ECO:0007669"/>
    <property type="project" value="TreeGrafter"/>
</dbReference>
<dbReference type="AlphaFoldDB" id="A0A127Z790"/>
<evidence type="ECO:0000313" key="1">
    <source>
        <dbReference type="EMBL" id="CDU21998.1"/>
    </source>
</evidence>
<gene>
    <name evidence="1" type="ORF">SPSC_00628</name>
</gene>
<protein>
    <recommendedName>
        <fullName evidence="2">Amidohydrolase 3 domain-containing protein</fullName>
    </recommendedName>
</protein>
<dbReference type="InterPro" id="IPR032466">
    <property type="entry name" value="Metal_Hydrolase"/>
</dbReference>
<organism evidence="1">
    <name type="scientific">Sporisorium scitamineum</name>
    <dbReference type="NCBI Taxonomy" id="49012"/>
    <lineage>
        <taxon>Eukaryota</taxon>
        <taxon>Fungi</taxon>
        <taxon>Dikarya</taxon>
        <taxon>Basidiomycota</taxon>
        <taxon>Ustilaginomycotina</taxon>
        <taxon>Ustilaginomycetes</taxon>
        <taxon>Ustilaginales</taxon>
        <taxon>Ustilaginaceae</taxon>
        <taxon>Sporisorium</taxon>
    </lineage>
</organism>
<dbReference type="OrthoDB" id="10266980at2759"/>
<dbReference type="Gene3D" id="3.20.20.140">
    <property type="entry name" value="Metal-dependent hydrolases"/>
    <property type="match status" value="2"/>
</dbReference>
<name>A0A127Z790_9BASI</name>
<accession>A0A127Z790</accession>